<reference evidence="2 3" key="1">
    <citation type="journal article" date="2013" name="Int. J. Syst. Evol. Microbiol.">
        <title>Ilumatobacter nonamiense sp. nov. and Ilumatobacter coccineum sp. nov., isolated from seashore sand.</title>
        <authorList>
            <person name="Matsumoto A."/>
            <person name="Kasai H."/>
            <person name="Matsuo Y."/>
            <person name="Shizuri Y."/>
            <person name="Ichikawa N."/>
            <person name="Fujita N."/>
            <person name="Omura S."/>
            <person name="Takahashi Y."/>
        </authorList>
    </citation>
    <scope>NUCLEOTIDE SEQUENCE [LARGE SCALE GENOMIC DNA]</scope>
    <source>
        <strain evidence="3">NBRC 103263 / KCTC 29153 / YM16-304</strain>
    </source>
</reference>
<sequence>MPIRSCIGCRQRRPSHELVRVTRSFDDDGNSIITVDGASNGRGAWLCRSSDGLVEHGCRDMAITRKQFARAWRSTLTSDDVQRIRQATGNSPCDVRE</sequence>
<evidence type="ECO:0000313" key="2">
    <source>
        <dbReference type="EMBL" id="BAN01903.1"/>
    </source>
</evidence>
<dbReference type="KEGG" id="aym:YM304_15890"/>
<gene>
    <name evidence="2" type="ORF">YM304_15890</name>
</gene>
<accession>A0A6C7E641</accession>
<dbReference type="RefSeq" id="WP_015441150.1">
    <property type="nucleotide sequence ID" value="NC_020520.1"/>
</dbReference>
<dbReference type="PANTHER" id="PTHR34215:SF1">
    <property type="entry name" value="YLXR DOMAIN-CONTAINING PROTEIN"/>
    <property type="match status" value="1"/>
</dbReference>
<evidence type="ECO:0000259" key="1">
    <source>
        <dbReference type="Pfam" id="PF04296"/>
    </source>
</evidence>
<keyword evidence="3" id="KW-1185">Reference proteome</keyword>
<dbReference type="InterPro" id="IPR037465">
    <property type="entry name" value="YlxR"/>
</dbReference>
<dbReference type="PANTHER" id="PTHR34215">
    <property type="entry name" value="BLL0784 PROTEIN"/>
    <property type="match status" value="1"/>
</dbReference>
<dbReference type="OrthoDB" id="5244965at2"/>
<dbReference type="AlphaFoldDB" id="A0A6C7E641"/>
<dbReference type="EMBL" id="AP012057">
    <property type="protein sequence ID" value="BAN01903.1"/>
    <property type="molecule type" value="Genomic_DNA"/>
</dbReference>
<protein>
    <recommendedName>
        <fullName evidence="1">YlxR domain-containing protein</fullName>
    </recommendedName>
</protein>
<dbReference type="Pfam" id="PF04296">
    <property type="entry name" value="YlxR"/>
    <property type="match status" value="1"/>
</dbReference>
<feature type="domain" description="YlxR" evidence="1">
    <location>
        <begin position="4"/>
        <end position="85"/>
    </location>
</feature>
<dbReference type="InterPro" id="IPR035931">
    <property type="entry name" value="YlxR-like_sf"/>
</dbReference>
<organism evidence="2 3">
    <name type="scientific">Ilumatobacter coccineus (strain NBRC 103263 / KCTC 29153 / YM16-304)</name>
    <dbReference type="NCBI Taxonomy" id="1313172"/>
    <lineage>
        <taxon>Bacteria</taxon>
        <taxon>Bacillati</taxon>
        <taxon>Actinomycetota</taxon>
        <taxon>Acidimicrobiia</taxon>
        <taxon>Acidimicrobiales</taxon>
        <taxon>Ilumatobacteraceae</taxon>
        <taxon>Ilumatobacter</taxon>
    </lineage>
</organism>
<name>A0A6C7E641_ILUCY</name>
<dbReference type="Gene3D" id="3.30.1230.10">
    <property type="entry name" value="YlxR-like"/>
    <property type="match status" value="1"/>
</dbReference>
<proteinExistence type="predicted"/>
<dbReference type="SUPFAM" id="SSF64376">
    <property type="entry name" value="YlxR-like"/>
    <property type="match status" value="1"/>
</dbReference>
<dbReference type="InterPro" id="IPR007393">
    <property type="entry name" value="YlxR_dom"/>
</dbReference>
<dbReference type="Proteomes" id="UP000011863">
    <property type="component" value="Chromosome"/>
</dbReference>
<evidence type="ECO:0000313" key="3">
    <source>
        <dbReference type="Proteomes" id="UP000011863"/>
    </source>
</evidence>